<keyword evidence="3" id="KW-1185">Reference proteome</keyword>
<keyword evidence="2" id="KW-0547">Nucleotide-binding</keyword>
<comment type="caution">
    <text evidence="2">The sequence shown here is derived from an EMBL/GenBank/DDBJ whole genome shotgun (WGS) entry which is preliminary data.</text>
</comment>
<evidence type="ECO:0000259" key="1">
    <source>
        <dbReference type="Pfam" id="PF13401"/>
    </source>
</evidence>
<dbReference type="Pfam" id="PF13401">
    <property type="entry name" value="AAA_22"/>
    <property type="match status" value="1"/>
</dbReference>
<dbReference type="InterPro" id="IPR049945">
    <property type="entry name" value="AAA_22"/>
</dbReference>
<dbReference type="EMBL" id="JALPRY010000014">
    <property type="protein sequence ID" value="MCK8780802.1"/>
    <property type="molecule type" value="Genomic_DNA"/>
</dbReference>
<dbReference type="GO" id="GO:0005524">
    <property type="term" value="F:ATP binding"/>
    <property type="evidence" value="ECO:0007669"/>
    <property type="project" value="UniProtKB-KW"/>
</dbReference>
<name>A0ABT0ISG0_9HYPH</name>
<keyword evidence="2" id="KW-0067">ATP-binding</keyword>
<dbReference type="RefSeq" id="WP_248683384.1">
    <property type="nucleotide sequence ID" value="NZ_JALPRY010000014.1"/>
</dbReference>
<feature type="domain" description="ORC1/DEAH AAA+ ATPase" evidence="1">
    <location>
        <begin position="68"/>
        <end position="209"/>
    </location>
</feature>
<reference evidence="2 3" key="1">
    <citation type="submission" date="2022-04" db="EMBL/GenBank/DDBJ databases">
        <title>Rhizobium coralii sp. nov., isolated from coral Turbinaria peltata.</title>
        <authorList>
            <person name="Sun H."/>
        </authorList>
    </citation>
    <scope>NUCLEOTIDE SEQUENCE [LARGE SCALE GENOMIC DNA]</scope>
    <source>
        <strain evidence="2 3">NTR19</strain>
    </source>
</reference>
<evidence type="ECO:0000313" key="3">
    <source>
        <dbReference type="Proteomes" id="UP001202827"/>
    </source>
</evidence>
<dbReference type="Gene3D" id="3.40.50.300">
    <property type="entry name" value="P-loop containing nucleotide triphosphate hydrolases"/>
    <property type="match status" value="1"/>
</dbReference>
<gene>
    <name evidence="2" type="ORF">M0654_12485</name>
</gene>
<sequence>MQKSYALFFREAAQALLETMDPDLRERAAQIGGMNTAYIGTARDIHLDEAFEALIVNSAAELFGKAGKRRALFVVGEAGSGKTTAVEKHILKRREFAPRTAADGTEYLPLIPMDAPKPLTVKGLAKEGLKAIGYEVNNPRLLATDLFELWKDQLRERRVLFLAIDELQHVLRGDTVKELQTVADVIKSLLEIPGWPLHLILSGVPELAGFLDQSGRSNRQLKERSKVIELRRMTFPEDIPVMTKIVNKVVAVEAGLKPDTAILREEFVHRLLHASSGAFGSMIQTTRHACEIALRRESATLGVDAFASAYALESGCRPSQNIFNAGDDWKDILPSNSLQELVVEGRNMPQKRKKEGK</sequence>
<organism evidence="2 3">
    <name type="scientific">Neorhizobium turbinariae</name>
    <dbReference type="NCBI Taxonomy" id="2937795"/>
    <lineage>
        <taxon>Bacteria</taxon>
        <taxon>Pseudomonadati</taxon>
        <taxon>Pseudomonadota</taxon>
        <taxon>Alphaproteobacteria</taxon>
        <taxon>Hyphomicrobiales</taxon>
        <taxon>Rhizobiaceae</taxon>
        <taxon>Rhizobium/Agrobacterium group</taxon>
        <taxon>Neorhizobium</taxon>
    </lineage>
</organism>
<evidence type="ECO:0000313" key="2">
    <source>
        <dbReference type="EMBL" id="MCK8780802.1"/>
    </source>
</evidence>
<dbReference type="InterPro" id="IPR027417">
    <property type="entry name" value="P-loop_NTPase"/>
</dbReference>
<dbReference type="Proteomes" id="UP001202827">
    <property type="component" value="Unassembled WGS sequence"/>
</dbReference>
<proteinExistence type="predicted"/>
<accession>A0ABT0ISG0</accession>
<dbReference type="SUPFAM" id="SSF52540">
    <property type="entry name" value="P-loop containing nucleoside triphosphate hydrolases"/>
    <property type="match status" value="1"/>
</dbReference>
<protein>
    <submittedName>
        <fullName evidence="2">ATP-binding protein</fullName>
    </submittedName>
</protein>